<feature type="region of interest" description="Disordered" evidence="3">
    <location>
        <begin position="1"/>
        <end position="53"/>
    </location>
</feature>
<feature type="region of interest" description="Disordered" evidence="3">
    <location>
        <begin position="70"/>
        <end position="137"/>
    </location>
</feature>
<feature type="region of interest" description="Disordered" evidence="3">
    <location>
        <begin position="3184"/>
        <end position="3207"/>
    </location>
</feature>
<feature type="region of interest" description="Disordered" evidence="3">
    <location>
        <begin position="385"/>
        <end position="434"/>
    </location>
</feature>
<feature type="compositionally biased region" description="Polar residues" evidence="3">
    <location>
        <begin position="3675"/>
        <end position="3684"/>
    </location>
</feature>
<keyword evidence="1" id="KW-0343">GTPase activation</keyword>
<keyword evidence="6" id="KW-1185">Reference proteome</keyword>
<feature type="coiled-coil region" evidence="2">
    <location>
        <begin position="2852"/>
        <end position="2907"/>
    </location>
</feature>
<evidence type="ECO:0000256" key="2">
    <source>
        <dbReference type="SAM" id="Coils"/>
    </source>
</evidence>
<comment type="caution">
    <text evidence="5">The sequence shown here is derived from an EMBL/GenBank/DDBJ whole genome shotgun (WGS) entry which is preliminary data.</text>
</comment>
<feature type="compositionally biased region" description="Low complexity" evidence="3">
    <location>
        <begin position="96"/>
        <end position="137"/>
    </location>
</feature>
<gene>
    <name evidence="5" type="ORF">D9619_000251</name>
</gene>
<feature type="compositionally biased region" description="Polar residues" evidence="3">
    <location>
        <begin position="3091"/>
        <end position="3101"/>
    </location>
</feature>
<feature type="compositionally biased region" description="Pro residues" evidence="3">
    <location>
        <begin position="3558"/>
        <end position="3568"/>
    </location>
</feature>
<dbReference type="InterPro" id="IPR039360">
    <property type="entry name" value="Ras_GTPase"/>
</dbReference>
<dbReference type="PROSITE" id="PS50018">
    <property type="entry name" value="RAS_GTPASE_ACTIV_2"/>
    <property type="match status" value="1"/>
</dbReference>
<dbReference type="GO" id="GO:0005096">
    <property type="term" value="F:GTPase activator activity"/>
    <property type="evidence" value="ECO:0007669"/>
    <property type="project" value="UniProtKB-KW"/>
</dbReference>
<evidence type="ECO:0000313" key="5">
    <source>
        <dbReference type="EMBL" id="KAF5322925.1"/>
    </source>
</evidence>
<evidence type="ECO:0000256" key="1">
    <source>
        <dbReference type="ARBA" id="ARBA00022468"/>
    </source>
</evidence>
<feature type="compositionally biased region" description="Polar residues" evidence="3">
    <location>
        <begin position="3476"/>
        <end position="3492"/>
    </location>
</feature>
<proteinExistence type="predicted"/>
<dbReference type="EMBL" id="JAACJJ010000028">
    <property type="protein sequence ID" value="KAF5322925.1"/>
    <property type="molecule type" value="Genomic_DNA"/>
</dbReference>
<evidence type="ECO:0000256" key="3">
    <source>
        <dbReference type="SAM" id="MobiDB-lite"/>
    </source>
</evidence>
<dbReference type="InterPro" id="IPR011993">
    <property type="entry name" value="PH-like_dom_sf"/>
</dbReference>
<feature type="region of interest" description="Disordered" evidence="3">
    <location>
        <begin position="3044"/>
        <end position="3116"/>
    </location>
</feature>
<dbReference type="PANTHER" id="PTHR10194">
    <property type="entry name" value="RAS GTPASE-ACTIVATING PROTEINS"/>
    <property type="match status" value="1"/>
</dbReference>
<dbReference type="InterPro" id="IPR016024">
    <property type="entry name" value="ARM-type_fold"/>
</dbReference>
<dbReference type="OrthoDB" id="28245at2759"/>
<feature type="compositionally biased region" description="Polar residues" evidence="3">
    <location>
        <begin position="3627"/>
        <end position="3637"/>
    </location>
</feature>
<feature type="region of interest" description="Disordered" evidence="3">
    <location>
        <begin position="3604"/>
        <end position="3740"/>
    </location>
</feature>
<feature type="region of interest" description="Disordered" evidence="3">
    <location>
        <begin position="3476"/>
        <end position="3499"/>
    </location>
</feature>
<evidence type="ECO:0000259" key="4">
    <source>
        <dbReference type="PROSITE" id="PS50018"/>
    </source>
</evidence>
<name>A0A8H5BGF2_9AGAR</name>
<sequence>MEPRRKRHEGWPSSRSKTTLIFTTSRHNPTSNGPGPSAGPGHGQQPSSILNPQRGAGALASRLGDMVRRPATASSTPHPPQHQQLHSHPLHHLKQHPQSPSISSSVTASVTSAHTSSTHTTITAGSSSHTPSKSNNSSNAILVHRATESHHVFASAPALPQQQYQMQMQHHSQQMLNPAATPQQKIVQVLVNRLKHKLPCNSGLSIDMVERDRPTQQAIETLVELSKESLDIIAWALSEQLDRLAKQIESHTGAHTLEVLQSQLFVLKVLCVCMAARWTNPEPRPSFSAASGTPSKSDDISPESPIPPRMSGGRRPAPFNHTAATWQEPPPLDDSCAKYILSVMILFMRQTAVPEPPLMLQTRSTDMAFRDGQDPEFPTSLILASTQPQHAPSISSASSISSGPPTPTASNGSTPTLNTDQDKSSRPGSSVRPARVNIAATTPIEAANTAYECTHVSLVAMNATVNAMISKYVGRVIFNISASNWNVVHERLFAKIAQLDNTEVVGDYVDLELMAHSVLDRNRLVMLLVYLSSVMVHMRTESQLAVTIHLRAAIWKWIDIFPHEFNDAIRTKGRMEAGPERVFDLLYRNIIPGNERIYWPTLMILNCIAADRIPADYHLGTGHNGRKELRFIETVVTNMHNNSKLSDVAITCAIDLCRAAAYVSPEGEPALRLLVTDIAHELRVAIFNVGGSRKPFWDYSHSEIDTAMYAEAMVAVYRFMSMEDTLVMFDHCMEPERSDAAKTAAVRASLTICQNVTRFPWQKSPTALITQLAPRARTVIGSAGVRRIESGQYQTQRHSASKPRGKRLFVEPLSEKEVLILGVVQLWRTGFVFFLKDVATQLDVDSWSSTLASLWEAPVAASVKVSVAQGLNTMLDRFLKVATETDPAYKTMSGLAQVSTPLTLITVVGNLLTCRTDVDSQRLWITIAHQMLDKYVAKYPAAHLKDIQNDPNRIPSFALAEIAFLVALSSSDNKISQMAAKGLRMLSHAERHSSAPANPAVIDDDRSKRHPIYEQLGDPRIPVAGRLGHQKRIRKLVRMLTFSSGIHIVVWEEVYWRWMALNETITKAVVDSHLEGSDSARRIPIASQEVRNHWQNLTLFLAAMAGSCLVDGQDLTALSQVIPAKYLPDKLRLIHNPSHLIDDFIGDLMGLLAASDVQIRDIVRDALGSELSPRLYGKLIRFLEDSLSAFDEYTEPKIEEYSVMLEQVGGLLFIIAILKLVAENASVTLEDVMNVDMSSMMYSLANFIDRFGGASSHRIKTKYCSLCETVCARSDTLSIRKDSPARYELLNYILAWMSPPPLRAESRKVAHSDLNMAGLRAVVRLLERMQLQRTDSGEDGVHSVSREFSRLSTALLSSIESPPPDAIELKSEPLDLKLRGVQKDTELRELIIMGLTHLVIGNSEHGFKQCLPLAYDSDSRKRSIFAHVFAKVISQGTVFDAEDKVPNTSRQTALADLMLAITICEICPAQEVEMMISILLNILDTRASLLEFMKLVIEREVAQTSTSYEIDPNKCRGQDVSDNQKAVKYVAGKFIDIMMASYVALPLLLMTTNRIFREICIHIADVVFISPAIVSPEQIDIRIPMGDDNVALRRGLMVIAKVVQNLANNIMFGKEPHMMVLNQFLMQHVAPVTKFVSGLQKDLEDKDFLVLPNVWISNTPDETDVIVLHRFFHTHADKIGKELLSMRKSSSEKAAIGKRAWDELCALLVDLGPPLEAPKLTSLKSKEHQEYMGLMQRNADRDTSPVSHLFSAAPVNEAQQWLQKDTAVFVLRLSSIDTDGLDIELFMYHVFKKYFRRLYNIAAGTAVCHEIKFYTSLSQLGNDVPSEVLACPALESAYSLEKNQEKNEVFSPVMMAPIGEKKGQDKSQTSAQGSPICTPTPTAFSISSTHVRITSLKALPISPGLSCHTTEVISLADISDVYNIATSSDGYQFIIRRRHGVTVYFSSPSRETICKTIRTAKAKLKEGQPALADRFSRFSNVPATLLHIGFLSVDLDDEILRVAAYDLLEAVCKYLKFDHSQLIASKSGFISADPLTFVCRLSAKLADFKPDLTLDFLHEVAAALAATDKALISNRMMSSLQTHIWSEVAKLDSQVVDRVLDELVRTASDGGIGSPRCESISHIVSAFSSIHLITIGQALFKVPTGKYANNLSELSHWTEISTLIRLTLVVGSQSPVTGDNYLHVPELVHLVLLTAAEGPALVRKSVYGIFMNLLQSLYISRPDDSTESQLMQLINDCTLPGTLRLFGLKRDSPSSEYISVEFPDDKETLDNIEKLMDLLLRTMEISSGDPGLFNVWKARWTSIVTSAAFQQSPAVQTRSFVALGILAGSDLEDDFMYQILVALKAAFQRADESTTIAIVSMLRCICKLMPALNGVSTNGEPGPSRYPCSLFWLAVALLMSSHAAFYVEANWLLRVALDIMVADKMFDDCPVDIALFNGRDQLDATLVELDEFLRLDFEVNFSIALASIIFKGIRHTLFKDSAETVLRSLVKATLSRYKANTLPAVNGHTPVPCLEVIGYLLALLPVSTKPADYRRLLLDCHIGSEYIPDAQDDDEEDETLTLSIEMLGVNDSSTALLVASFAGTILMNAQGDDVETQILYSLLASIAETYPEVISIVYDSLQDRIRDSFANSSNPSIIRYASNIFRVALQDPTRSSGVSIRHGSTSTLSTIDETIAPGRHDIALNELGMQGLAHNFKFIPRGNATAVINWIPTLLDHMLHGYNTHKPLLKVMSPMDTSRPTTPDSPMTNSLYHATSTVDDLTTALANFSRIPSPEPSSFSCCCGSETCENLKTWQESKSRLESRLVLSAEIGQALLQRHAAYVRQSEDKQRKFHPDDLFGENQETYRLQLSNDDLHRELEELVKEKAQLEKRLNQALVNNEVTEVSNKTILQELQEARETISRLSAHHARSVGWDTRLSAAIKERDDMQQERDSETHRARLAESRFAALKEKAAKVQSEVRRLQSSLEEKRQSRLELSGSILEEARLRLDSVRHSLGTSAVAEEELTKVLESLVHDNEALKSDNAELQHLLAECRDDLHSLQEEVEEQRANTSAFPSGHYSVFGSKQRRTPSAESKARRRAPQGIDVRPLSPSQGQLTPDTARSPMSPDSLLPDEPRWTSFMARSSRRSSNVSHLSRISYHVEDDAEDDGEPEDFERKGAHKPLLLLSRSRGVQTDLTHIGLSASPFSSQAPSISPHDPRSESSSFSESSASHIAVILERISHLLNRLTQADAFTLTNRLKRQNLKGADIGHLSQSTINSIVSEATALRGQFRALLEDDKLVSVCTRKDLRNLFKLFKDAFTEMGQMRITLNTVILDPSSAARVSEMAMNPGKVERELDNAQGGVAAWMAPISKLFSPTGRVEQQPLDRGVIPRSVSLNIGSKDIRPPPRFVPKLGPALAASATTVNVEFSGTGIGRSMTSTFSAQPIPITSPPVEATMSTQQSVSSNLMGIFAGAPKAEADPWIVLPPSDSQQTLRKSTSFMQASDSSATIGRSAGRKNANRLSRNVDAVIDVDRPQVVDEEADYLPPLLERTLRRRGLSDSSIHSTFTSQGEQNTSPPPPQPPSPQRPSVSNAFVPASRLPAWTERTSVFQALTRTVQNFRSSSLVTPVTPKRAQSKSKSRERSVSPTRASSTSDAIAPTRVLPAIGESPSQELSDPSTPSPRKTITRRPSRSARTQRSGGTLPSMMSAWAATSPDDMLTTAGDDPFIASSLRDESYMQRVSARPRAANDESHGREFY</sequence>
<feature type="compositionally biased region" description="Low complexity" evidence="3">
    <location>
        <begin position="391"/>
        <end position="403"/>
    </location>
</feature>
<dbReference type="SUPFAM" id="SSF48371">
    <property type="entry name" value="ARM repeat"/>
    <property type="match status" value="1"/>
</dbReference>
<dbReference type="InterPro" id="IPR001936">
    <property type="entry name" value="RasGAP_dom"/>
</dbReference>
<accession>A0A8H5BGF2</accession>
<evidence type="ECO:0000313" key="6">
    <source>
        <dbReference type="Proteomes" id="UP000567179"/>
    </source>
</evidence>
<organism evidence="5 6">
    <name type="scientific">Psilocybe cf. subviscida</name>
    <dbReference type="NCBI Taxonomy" id="2480587"/>
    <lineage>
        <taxon>Eukaryota</taxon>
        <taxon>Fungi</taxon>
        <taxon>Dikarya</taxon>
        <taxon>Basidiomycota</taxon>
        <taxon>Agaricomycotina</taxon>
        <taxon>Agaricomycetes</taxon>
        <taxon>Agaricomycetidae</taxon>
        <taxon>Agaricales</taxon>
        <taxon>Agaricineae</taxon>
        <taxon>Strophariaceae</taxon>
        <taxon>Psilocybe</taxon>
    </lineage>
</organism>
<dbReference type="SMART" id="SM00323">
    <property type="entry name" value="RasGAP"/>
    <property type="match status" value="1"/>
</dbReference>
<feature type="compositionally biased region" description="Polar residues" evidence="3">
    <location>
        <begin position="3651"/>
        <end position="3666"/>
    </location>
</feature>
<dbReference type="SUPFAM" id="SSF48350">
    <property type="entry name" value="GTPase activation domain, GAP"/>
    <property type="match status" value="1"/>
</dbReference>
<keyword evidence="2" id="KW-0175">Coiled coil</keyword>
<dbReference type="Gene3D" id="1.10.506.10">
    <property type="entry name" value="GTPase Activation - p120gap, domain 1"/>
    <property type="match status" value="1"/>
</dbReference>
<dbReference type="PANTHER" id="PTHR10194:SF60">
    <property type="entry name" value="RAS GTPASE-ACTIVATING PROTEIN RASKOL"/>
    <property type="match status" value="1"/>
</dbReference>
<reference evidence="5 6" key="1">
    <citation type="journal article" date="2020" name="ISME J.">
        <title>Uncovering the hidden diversity of litter-decomposition mechanisms in mushroom-forming fungi.</title>
        <authorList>
            <person name="Floudas D."/>
            <person name="Bentzer J."/>
            <person name="Ahren D."/>
            <person name="Johansson T."/>
            <person name="Persson P."/>
            <person name="Tunlid A."/>
        </authorList>
    </citation>
    <scope>NUCLEOTIDE SEQUENCE [LARGE SCALE GENOMIC DNA]</scope>
    <source>
        <strain evidence="5 6">CBS 101986</strain>
    </source>
</reference>
<dbReference type="InterPro" id="IPR008936">
    <property type="entry name" value="Rho_GTPase_activation_prot"/>
</dbReference>
<dbReference type="Proteomes" id="UP000567179">
    <property type="component" value="Unassembled WGS sequence"/>
</dbReference>
<feature type="compositionally biased region" description="Polar residues" evidence="3">
    <location>
        <begin position="13"/>
        <end position="34"/>
    </location>
</feature>
<feature type="compositionally biased region" description="Basic and acidic residues" evidence="3">
    <location>
        <begin position="3729"/>
        <end position="3740"/>
    </location>
</feature>
<feature type="region of interest" description="Disordered" evidence="3">
    <location>
        <begin position="3538"/>
        <end position="3574"/>
    </location>
</feature>
<feature type="compositionally biased region" description="Polar residues" evidence="3">
    <location>
        <begin position="3541"/>
        <end position="3557"/>
    </location>
</feature>
<feature type="domain" description="Ras-GAP" evidence="4">
    <location>
        <begin position="1486"/>
        <end position="1608"/>
    </location>
</feature>
<protein>
    <recommendedName>
        <fullName evidence="4">Ras-GAP domain-containing protein</fullName>
    </recommendedName>
</protein>
<feature type="coiled-coil region" evidence="2">
    <location>
        <begin position="2939"/>
        <end position="2973"/>
    </location>
</feature>
<dbReference type="Gene3D" id="2.30.29.30">
    <property type="entry name" value="Pleckstrin-homology domain (PH domain)/Phosphotyrosine-binding domain (PTB)"/>
    <property type="match status" value="1"/>
</dbReference>
<feature type="region of interest" description="Disordered" evidence="3">
    <location>
        <begin position="283"/>
        <end position="328"/>
    </location>
</feature>